<dbReference type="PROSITE" id="PS01229">
    <property type="entry name" value="COF_2"/>
    <property type="match status" value="1"/>
</dbReference>
<dbReference type="NCBIfam" id="TIGR00099">
    <property type="entry name" value="Cof-subfamily"/>
    <property type="match status" value="1"/>
</dbReference>
<organism evidence="1 7">
    <name type="scientific">Lactiplantibacillus pentosus</name>
    <name type="common">Lactobacillus pentosus</name>
    <dbReference type="NCBI Taxonomy" id="1589"/>
    <lineage>
        <taxon>Bacteria</taxon>
        <taxon>Bacillati</taxon>
        <taxon>Bacillota</taxon>
        <taxon>Bacilli</taxon>
        <taxon>Lactobacillales</taxon>
        <taxon>Lactobacillaceae</taxon>
        <taxon>Lactiplantibacillus</taxon>
    </lineage>
</organism>
<accession>A0A241RRQ1</accession>
<dbReference type="GO" id="GO:0016791">
    <property type="term" value="F:phosphatase activity"/>
    <property type="evidence" value="ECO:0007669"/>
    <property type="project" value="TreeGrafter"/>
</dbReference>
<dbReference type="Proteomes" id="UP000276249">
    <property type="component" value="Unassembled WGS sequence"/>
</dbReference>
<dbReference type="RefSeq" id="WP_021337609.1">
    <property type="nucleotide sequence ID" value="NZ_BOUG01000006.1"/>
</dbReference>
<dbReference type="InterPro" id="IPR000150">
    <property type="entry name" value="Cof"/>
</dbReference>
<reference evidence="5 6" key="1">
    <citation type="submission" date="2018-10" db="EMBL/GenBank/DDBJ databases">
        <title>Genome sequences of five Lactobacillus pentosus strains isolated from brines of traditionally fermented spanish-style green table olives and differences between them.</title>
        <authorList>
            <person name="Jimenez Diaz R."/>
        </authorList>
    </citation>
    <scope>NUCLEOTIDE SEQUENCE [LARGE SCALE GENOMIC DNA]</scope>
    <source>
        <strain evidence="3 5">IG10</strain>
        <strain evidence="4 6">IG8</strain>
    </source>
</reference>
<gene>
    <name evidence="4" type="ORF">D6U17_08230</name>
    <name evidence="3" type="ORF">D6U18_08145</name>
    <name evidence="1" type="ORF">RI536_02615</name>
    <name evidence="2" type="ORF">RI555_04775</name>
</gene>
<dbReference type="EMBL" id="RDCJ01000089">
    <property type="protein sequence ID" value="RMW47635.1"/>
    <property type="molecule type" value="Genomic_DNA"/>
</dbReference>
<dbReference type="InterPro" id="IPR023214">
    <property type="entry name" value="HAD_sf"/>
</dbReference>
<keyword evidence="1" id="KW-0378">Hydrolase</keyword>
<comment type="caution">
    <text evidence="1">The sequence shown here is derived from an EMBL/GenBank/DDBJ whole genome shotgun (WGS) entry which is preliminary data.</text>
</comment>
<dbReference type="InterPro" id="IPR006379">
    <property type="entry name" value="HAD-SF_hydro_IIB"/>
</dbReference>
<dbReference type="Gene3D" id="3.30.1240.10">
    <property type="match status" value="1"/>
</dbReference>
<protein>
    <submittedName>
        <fullName evidence="1">Cof-type HAD-IIB family hydrolase</fullName>
    </submittedName>
</protein>
<reference evidence="1" key="2">
    <citation type="submission" date="2023-08" db="EMBL/GenBank/DDBJ databases">
        <authorList>
            <person name="Page C.A."/>
            <person name="Perez-Diaz I.M."/>
        </authorList>
    </citation>
    <scope>NUCLEOTIDE SEQUENCE</scope>
    <source>
        <strain evidence="2">1.8.9</strain>
        <strain evidence="1">7.8.46</strain>
    </source>
</reference>
<dbReference type="EMBL" id="JAVLAO010000001">
    <property type="protein sequence ID" value="MDT7038324.1"/>
    <property type="molecule type" value="Genomic_DNA"/>
</dbReference>
<evidence type="ECO:0000313" key="2">
    <source>
        <dbReference type="EMBL" id="MDT7038324.1"/>
    </source>
</evidence>
<dbReference type="GO" id="GO:0005829">
    <property type="term" value="C:cytosol"/>
    <property type="evidence" value="ECO:0007669"/>
    <property type="project" value="TreeGrafter"/>
</dbReference>
<dbReference type="SFLD" id="SFLDS00003">
    <property type="entry name" value="Haloacid_Dehalogenase"/>
    <property type="match status" value="1"/>
</dbReference>
<dbReference type="PANTHER" id="PTHR10000:SF25">
    <property type="entry name" value="PHOSPHATASE YKRA-RELATED"/>
    <property type="match status" value="1"/>
</dbReference>
<dbReference type="SFLD" id="SFLDG01140">
    <property type="entry name" value="C2.B:_Phosphomannomutase_and_P"/>
    <property type="match status" value="1"/>
</dbReference>
<proteinExistence type="predicted"/>
<dbReference type="Proteomes" id="UP001263852">
    <property type="component" value="Unassembled WGS sequence"/>
</dbReference>
<dbReference type="GO" id="GO:0000287">
    <property type="term" value="F:magnesium ion binding"/>
    <property type="evidence" value="ECO:0007669"/>
    <property type="project" value="TreeGrafter"/>
</dbReference>
<dbReference type="Proteomes" id="UP000281061">
    <property type="component" value="Unassembled WGS sequence"/>
</dbReference>
<dbReference type="InterPro" id="IPR036412">
    <property type="entry name" value="HAD-like_sf"/>
</dbReference>
<dbReference type="NCBIfam" id="TIGR01484">
    <property type="entry name" value="HAD-SF-IIB"/>
    <property type="match status" value="1"/>
</dbReference>
<dbReference type="Proteomes" id="UP001267003">
    <property type="component" value="Unassembled WGS sequence"/>
</dbReference>
<dbReference type="EMBL" id="RDCL01000052">
    <property type="protein sequence ID" value="RMW54879.1"/>
    <property type="molecule type" value="Genomic_DNA"/>
</dbReference>
<evidence type="ECO:0000313" key="6">
    <source>
        <dbReference type="Proteomes" id="UP000281061"/>
    </source>
</evidence>
<dbReference type="Pfam" id="PF08282">
    <property type="entry name" value="Hydrolase_3"/>
    <property type="match status" value="1"/>
</dbReference>
<dbReference type="SUPFAM" id="SSF56784">
    <property type="entry name" value="HAD-like"/>
    <property type="match status" value="1"/>
</dbReference>
<dbReference type="AlphaFoldDB" id="A0A241RRQ1"/>
<dbReference type="EMBL" id="JAVLAQ010000001">
    <property type="protein sequence ID" value="MDT6988997.1"/>
    <property type="molecule type" value="Genomic_DNA"/>
</dbReference>
<dbReference type="Gene3D" id="3.40.50.1000">
    <property type="entry name" value="HAD superfamily/HAD-like"/>
    <property type="match status" value="1"/>
</dbReference>
<evidence type="ECO:0000313" key="5">
    <source>
        <dbReference type="Proteomes" id="UP000276249"/>
    </source>
</evidence>
<dbReference type="PANTHER" id="PTHR10000">
    <property type="entry name" value="PHOSPHOSERINE PHOSPHATASE"/>
    <property type="match status" value="1"/>
</dbReference>
<evidence type="ECO:0000313" key="3">
    <source>
        <dbReference type="EMBL" id="RMW47635.1"/>
    </source>
</evidence>
<evidence type="ECO:0000313" key="7">
    <source>
        <dbReference type="Proteomes" id="UP001267003"/>
    </source>
</evidence>
<name>A0A241RRQ1_LACPE</name>
<evidence type="ECO:0000313" key="4">
    <source>
        <dbReference type="EMBL" id="RMW54879.1"/>
    </source>
</evidence>
<evidence type="ECO:0000313" key="1">
    <source>
        <dbReference type="EMBL" id="MDT6988997.1"/>
    </source>
</evidence>
<sequence length="257" mass="27904">MVARLAVFDIDDTLLASNKTLLPSTVASIQALKDQQIHVAIATGRNLAMARPVIEALALRDYVLCNGSAAFADGKQVHQHTLSKANLGKLITAADQQQIDIVVESLDGLHIHTHPSQQTRDVLETFRAPQLDYAPDYYQAHDVYQAMMFYPDAQNRLLPHPDEFSFVRFHERGVDIIPKAGSKAQGIAKLAAALNVDNANVAAFGDNENDREMLQSVGIGVAMGNAKPEIKALADITTTDCDHDGIANGLKKIGWIA</sequence>